<dbReference type="Gene3D" id="2.60.40.720">
    <property type="match status" value="1"/>
</dbReference>
<dbReference type="GO" id="GO:0046872">
    <property type="term" value="F:metal ion binding"/>
    <property type="evidence" value="ECO:0007669"/>
    <property type="project" value="UniProtKB-KW"/>
</dbReference>
<proteinExistence type="inferred from homology"/>
<comment type="similarity">
    <text evidence="2">Belongs to the p53 family.</text>
</comment>
<dbReference type="PANTHER" id="PTHR11447:SF16">
    <property type="entry name" value="P53 PROTEIN LONG FORM VARIANT 1"/>
    <property type="match status" value="1"/>
</dbReference>
<keyword evidence="5 11" id="KW-0862">Zinc</keyword>
<dbReference type="InterPro" id="IPR008967">
    <property type="entry name" value="p53-like_TF_DNA-bd_sf"/>
</dbReference>
<feature type="binding site" evidence="11">
    <location>
        <position position="293"/>
    </location>
    <ligand>
        <name>Zn(2+)</name>
        <dbReference type="ChEBI" id="CHEBI:29105"/>
    </ligand>
</feature>
<dbReference type="PANTHER" id="PTHR11447">
    <property type="entry name" value="CELLULAR TUMOR ANTIGEN P53"/>
    <property type="match status" value="1"/>
</dbReference>
<dbReference type="InterPro" id="IPR002117">
    <property type="entry name" value="p53_tumour_suppressor"/>
</dbReference>
<keyword evidence="3" id="KW-0053">Apoptosis</keyword>
<keyword evidence="7" id="KW-0238">DNA-binding</keyword>
<reference evidence="16" key="1">
    <citation type="submission" date="2024-02" db="UniProtKB">
        <authorList>
            <consortium name="WormBaseParasite"/>
        </authorList>
    </citation>
    <scope>IDENTIFICATION</scope>
</reference>
<feature type="binding site" evidence="11">
    <location>
        <position position="243"/>
    </location>
    <ligand>
        <name>Zn(2+)</name>
        <dbReference type="ChEBI" id="CHEBI:29105"/>
    </ligand>
</feature>
<evidence type="ECO:0000256" key="11">
    <source>
        <dbReference type="PIRSR" id="PIRSR602117-1"/>
    </source>
</evidence>
<evidence type="ECO:0000256" key="7">
    <source>
        <dbReference type="ARBA" id="ARBA00023125"/>
    </source>
</evidence>
<evidence type="ECO:0000313" key="15">
    <source>
        <dbReference type="Proteomes" id="UP000887575"/>
    </source>
</evidence>
<evidence type="ECO:0000256" key="4">
    <source>
        <dbReference type="ARBA" id="ARBA00022723"/>
    </source>
</evidence>
<organism evidence="15 16">
    <name type="scientific">Mesorhabditis belari</name>
    <dbReference type="NCBI Taxonomy" id="2138241"/>
    <lineage>
        <taxon>Eukaryota</taxon>
        <taxon>Metazoa</taxon>
        <taxon>Ecdysozoa</taxon>
        <taxon>Nematoda</taxon>
        <taxon>Chromadorea</taxon>
        <taxon>Rhabditida</taxon>
        <taxon>Rhabditina</taxon>
        <taxon>Rhabditomorpha</taxon>
        <taxon>Rhabditoidea</taxon>
        <taxon>Rhabditidae</taxon>
        <taxon>Mesorhabditinae</taxon>
        <taxon>Mesorhabditis</taxon>
    </lineage>
</organism>
<feature type="domain" description="CEP-1 C-terminal SAM" evidence="14">
    <location>
        <begin position="407"/>
        <end position="507"/>
    </location>
</feature>
<dbReference type="Pfam" id="PF21907">
    <property type="entry name" value="SAM_CEP-1_C"/>
    <property type="match status" value="1"/>
</dbReference>
<dbReference type="SUPFAM" id="SSF49417">
    <property type="entry name" value="p53-like transcription factors"/>
    <property type="match status" value="1"/>
</dbReference>
<evidence type="ECO:0000256" key="10">
    <source>
        <dbReference type="ARBA" id="ARBA00023242"/>
    </source>
</evidence>
<keyword evidence="6" id="KW-0805">Transcription regulation</keyword>
<dbReference type="InterPro" id="IPR054106">
    <property type="entry name" value="CEP-1_C"/>
</dbReference>
<comment type="cofactor">
    <cofactor evidence="11">
        <name>Zn(2+)</name>
        <dbReference type="ChEBI" id="CHEBI:29105"/>
    </cofactor>
    <text evidence="11">Binds 1 zinc ion per subunit.</text>
</comment>
<dbReference type="GO" id="GO:0000978">
    <property type="term" value="F:RNA polymerase II cis-regulatory region sequence-specific DNA binding"/>
    <property type="evidence" value="ECO:0007669"/>
    <property type="project" value="TreeGrafter"/>
</dbReference>
<dbReference type="Pfam" id="PF00870">
    <property type="entry name" value="P53"/>
    <property type="match status" value="1"/>
</dbReference>
<dbReference type="AlphaFoldDB" id="A0AAF3F6S9"/>
<evidence type="ECO:0000256" key="2">
    <source>
        <dbReference type="ARBA" id="ARBA00006167"/>
    </source>
</evidence>
<accession>A0AAF3F6S9</accession>
<keyword evidence="15" id="KW-1185">Reference proteome</keyword>
<keyword evidence="9" id="KW-0804">Transcription</keyword>
<protein>
    <submittedName>
        <fullName evidence="16">P53 DNA-binding domain-containing protein</fullName>
    </submittedName>
</protein>
<evidence type="ECO:0000256" key="1">
    <source>
        <dbReference type="ARBA" id="ARBA00004123"/>
    </source>
</evidence>
<evidence type="ECO:0000256" key="3">
    <source>
        <dbReference type="ARBA" id="ARBA00022703"/>
    </source>
</evidence>
<evidence type="ECO:0000259" key="14">
    <source>
        <dbReference type="Pfam" id="PF21907"/>
    </source>
</evidence>
<evidence type="ECO:0000259" key="13">
    <source>
        <dbReference type="Pfam" id="PF00870"/>
    </source>
</evidence>
<comment type="subcellular location">
    <subcellularLocation>
        <location evidence="1">Nucleus</location>
    </subcellularLocation>
</comment>
<feature type="binding site" evidence="11">
    <location>
        <position position="297"/>
    </location>
    <ligand>
        <name>Zn(2+)</name>
        <dbReference type="ChEBI" id="CHEBI:29105"/>
    </ligand>
</feature>
<feature type="domain" description="p53 DNA-binding" evidence="13">
    <location>
        <begin position="173"/>
        <end position="341"/>
    </location>
</feature>
<keyword evidence="8" id="KW-0010">Activator</keyword>
<dbReference type="WBParaSite" id="MBELARI_LOCUS21436">
    <property type="protein sequence ID" value="MBELARI_LOCUS21436"/>
    <property type="gene ID" value="MBELARI_LOCUS21436"/>
</dbReference>
<feature type="binding site" evidence="11">
    <location>
        <position position="246"/>
    </location>
    <ligand>
        <name>Zn(2+)</name>
        <dbReference type="ChEBI" id="CHEBI:29105"/>
    </ligand>
</feature>
<evidence type="ECO:0000256" key="12">
    <source>
        <dbReference type="SAM" id="MobiDB-lite"/>
    </source>
</evidence>
<dbReference type="InterPro" id="IPR012346">
    <property type="entry name" value="p53/RUNT-type_TF_DNA-bd_sf"/>
</dbReference>
<dbReference type="Proteomes" id="UP000887575">
    <property type="component" value="Unassembled WGS sequence"/>
</dbReference>
<keyword evidence="4 11" id="KW-0479">Metal-binding</keyword>
<name>A0AAF3F6S9_9BILA</name>
<dbReference type="GO" id="GO:0000981">
    <property type="term" value="F:DNA-binding transcription factor activity, RNA polymerase II-specific"/>
    <property type="evidence" value="ECO:0007669"/>
    <property type="project" value="TreeGrafter"/>
</dbReference>
<evidence type="ECO:0000313" key="16">
    <source>
        <dbReference type="WBParaSite" id="MBELARI_LOCUS21436"/>
    </source>
</evidence>
<sequence length="516" mass="59240">MEEEEEIKDSMLKTTYTRQLYYTVQPGTDFKEMKDTPTLDGDVTDRQAKSMLLTGPQDPLPNLVVKRDVGDLFQDLSQPVNGNAEEFTASQRSLLGAFDGVSDLSNDAAIILSEEHLFTRRTRSSTRLQHAIKSEPIISQIQVENQYYVKDGGQFIQEEVFFQDADPYGMNAWPHFYVGIPEQKKTSKNVDYLVLEKTLFTKIDVDVPFELTYPQEYANHNTMLRIFVQYDEPTMKGQPVERCPNHVNKDHSDYRKNHFVQTEDRSGLEYGDGALMYDLRMPLTDNINLKFKCWTSCSIIKRRPISLVFEISGPNLPSLTYFFCLRSCANPSRDAQKEIKEKAALDPQPGTSTVEKRHSKQPDPTPSPTSGESKFRKRSAKLECNVPIKRSESEDGVHTIMVYGRSKYYKVLEFIESLEKTERYNANKFGEPNLFNDLTQITYDTRVQSWLDGIALGRFAENLQEAGIRTMGDLCETFTPDLFEKAGISKETAGYLNKVFLNWRNVYENHSHDDQK</sequence>
<dbReference type="GO" id="GO:0005634">
    <property type="term" value="C:nucleus"/>
    <property type="evidence" value="ECO:0007669"/>
    <property type="project" value="UniProtKB-SubCell"/>
</dbReference>
<dbReference type="InterPro" id="IPR011615">
    <property type="entry name" value="p53_DNA-bd"/>
</dbReference>
<evidence type="ECO:0000256" key="8">
    <source>
        <dbReference type="ARBA" id="ARBA00023159"/>
    </source>
</evidence>
<evidence type="ECO:0000256" key="6">
    <source>
        <dbReference type="ARBA" id="ARBA00023015"/>
    </source>
</evidence>
<evidence type="ECO:0000256" key="5">
    <source>
        <dbReference type="ARBA" id="ARBA00022833"/>
    </source>
</evidence>
<feature type="region of interest" description="Disordered" evidence="12">
    <location>
        <begin position="336"/>
        <end position="380"/>
    </location>
</feature>
<dbReference type="Gene3D" id="1.10.150.830">
    <property type="match status" value="1"/>
</dbReference>
<dbReference type="GO" id="GO:0006915">
    <property type="term" value="P:apoptotic process"/>
    <property type="evidence" value="ECO:0007669"/>
    <property type="project" value="UniProtKB-KW"/>
</dbReference>
<keyword evidence="10" id="KW-0539">Nucleus</keyword>
<evidence type="ECO:0000256" key="9">
    <source>
        <dbReference type="ARBA" id="ARBA00023163"/>
    </source>
</evidence>